<dbReference type="InterPro" id="IPR011263">
    <property type="entry name" value="DNA-dir_RNA_pol_RpoA/D/Rpb3"/>
</dbReference>
<evidence type="ECO:0000256" key="7">
    <source>
        <dbReference type="ARBA" id="ARBA00023163"/>
    </source>
</evidence>
<dbReference type="InterPro" id="IPR011262">
    <property type="entry name" value="DNA-dir_RNA_pol_insert"/>
</dbReference>
<evidence type="ECO:0000256" key="8">
    <source>
        <dbReference type="ARBA" id="ARBA00032524"/>
    </source>
</evidence>
<dbReference type="GO" id="GO:0003677">
    <property type="term" value="F:DNA binding"/>
    <property type="evidence" value="ECO:0007669"/>
    <property type="project" value="UniProtKB-UniRule"/>
</dbReference>
<dbReference type="SUPFAM" id="SSF47789">
    <property type="entry name" value="C-terminal domain of RNA polymerase alpha subunit"/>
    <property type="match status" value="1"/>
</dbReference>
<evidence type="ECO:0000256" key="9">
    <source>
        <dbReference type="ARBA" id="ARBA00033070"/>
    </source>
</evidence>
<dbReference type="InterPro" id="IPR036643">
    <property type="entry name" value="RNApol_insert_sf"/>
</dbReference>
<dbReference type="NCBIfam" id="TIGR02027">
    <property type="entry name" value="rpoA"/>
    <property type="match status" value="1"/>
</dbReference>
<comment type="similarity">
    <text evidence="1 11">Belongs to the RNA polymerase alpha chain family.</text>
</comment>
<dbReference type="EC" id="2.7.7.6" evidence="2 11"/>
<organism evidence="13">
    <name type="scientific">Thermoanaerobaculum aquaticum</name>
    <dbReference type="NCBI Taxonomy" id="1312852"/>
    <lineage>
        <taxon>Bacteria</taxon>
        <taxon>Pseudomonadati</taxon>
        <taxon>Acidobacteriota</taxon>
        <taxon>Thermoanaerobaculia</taxon>
        <taxon>Thermoanaerobaculales</taxon>
        <taxon>Thermoanaerobaculaceae</taxon>
        <taxon>Thermoanaerobaculum</taxon>
    </lineage>
</organism>
<comment type="function">
    <text evidence="11">DNA-dependent RNA polymerase catalyzes the transcription of DNA into RNA using the four ribonucleoside triphosphates as substrates.</text>
</comment>
<keyword evidence="7 11" id="KW-0804">Transcription</keyword>
<dbReference type="HAMAP" id="MF_00059">
    <property type="entry name" value="RNApol_bact_RpoA"/>
    <property type="match status" value="1"/>
</dbReference>
<comment type="domain">
    <text evidence="11">The N-terminal domain is essential for RNAP assembly and basal transcription, whereas the C-terminal domain is involved in interaction with transcriptional regulators and with upstream promoter elements.</text>
</comment>
<dbReference type="InterPro" id="IPR011260">
    <property type="entry name" value="RNAP_asu_C"/>
</dbReference>
<dbReference type="EMBL" id="DSHW01000142">
    <property type="protein sequence ID" value="HEQ88147.1"/>
    <property type="molecule type" value="Genomic_DNA"/>
</dbReference>
<dbReference type="Gene3D" id="1.10.150.20">
    <property type="entry name" value="5' to 3' exonuclease, C-terminal subdomain"/>
    <property type="match status" value="1"/>
</dbReference>
<feature type="region of interest" description="Alpha C-terminal domain (alpha-CTD)" evidence="11">
    <location>
        <begin position="232"/>
        <end position="313"/>
    </location>
</feature>
<comment type="subunit">
    <text evidence="11">Homodimer. The RNAP catalytic core consists of 2 alpha, 1 beta, 1 beta' and 1 omega subunit. When a sigma factor is associated with the core the holoenzyme is formed, which can initiate transcription.</text>
</comment>
<dbReference type="CDD" id="cd06928">
    <property type="entry name" value="RNAP_alpha_NTD"/>
    <property type="match status" value="1"/>
</dbReference>
<evidence type="ECO:0000259" key="12">
    <source>
        <dbReference type="SMART" id="SM00662"/>
    </source>
</evidence>
<keyword evidence="5 11" id="KW-0808">Transferase</keyword>
<dbReference type="FunFam" id="2.170.120.12:FF:000001">
    <property type="entry name" value="DNA-directed RNA polymerase subunit alpha"/>
    <property type="match status" value="1"/>
</dbReference>
<dbReference type="Pfam" id="PF01000">
    <property type="entry name" value="RNA_pol_A_bac"/>
    <property type="match status" value="1"/>
</dbReference>
<dbReference type="InterPro" id="IPR011773">
    <property type="entry name" value="DNA-dir_RpoA"/>
</dbReference>
<dbReference type="Pfam" id="PF01193">
    <property type="entry name" value="RNA_pol_L"/>
    <property type="match status" value="1"/>
</dbReference>
<dbReference type="GO" id="GO:0005737">
    <property type="term" value="C:cytoplasm"/>
    <property type="evidence" value="ECO:0007669"/>
    <property type="project" value="UniProtKB-ARBA"/>
</dbReference>
<evidence type="ECO:0000256" key="6">
    <source>
        <dbReference type="ARBA" id="ARBA00022695"/>
    </source>
</evidence>
<comment type="catalytic activity">
    <reaction evidence="10 11">
        <text>RNA(n) + a ribonucleoside 5'-triphosphate = RNA(n+1) + diphosphate</text>
        <dbReference type="Rhea" id="RHEA:21248"/>
        <dbReference type="Rhea" id="RHEA-COMP:14527"/>
        <dbReference type="Rhea" id="RHEA-COMP:17342"/>
        <dbReference type="ChEBI" id="CHEBI:33019"/>
        <dbReference type="ChEBI" id="CHEBI:61557"/>
        <dbReference type="ChEBI" id="CHEBI:140395"/>
        <dbReference type="EC" id="2.7.7.6"/>
    </reaction>
</comment>
<evidence type="ECO:0000256" key="2">
    <source>
        <dbReference type="ARBA" id="ARBA00012418"/>
    </source>
</evidence>
<gene>
    <name evidence="11" type="primary">rpoA</name>
    <name evidence="13" type="ORF">ENP06_01905</name>
</gene>
<dbReference type="Gene3D" id="2.170.120.12">
    <property type="entry name" value="DNA-directed RNA polymerase, insert domain"/>
    <property type="match status" value="1"/>
</dbReference>
<sequence>MRTLEIVKPQSVEFDRKASTTTYGVFTAQPFERGWGVTVGNALRRILLSSIEGAAVTAVRINGVAHELDSVPGLVEDVTDFILNLKRVPLRLHSGVKTTATISVTGPGTITAADIKAGSELEVVDQSVYLGQLSEKTKLEAELIIERGRGWVPSEERRDEERGIGFIPVDASFSPVRKANFRIEPARVGQATDYEKLILEIWTNGAITPHDALVEAAQLLSEHLAIFGTQAPLGTAAAGGAAGKLGQGIEVLELAKATETALRNAGILTLRDLVARTEDELLELPRLGKTAVSAIKKALDREGLALGMPVSGA</sequence>
<evidence type="ECO:0000256" key="5">
    <source>
        <dbReference type="ARBA" id="ARBA00022679"/>
    </source>
</evidence>
<evidence type="ECO:0000313" key="13">
    <source>
        <dbReference type="EMBL" id="HEQ88147.1"/>
    </source>
</evidence>
<keyword evidence="4 11" id="KW-0240">DNA-directed RNA polymerase</keyword>
<evidence type="ECO:0000256" key="3">
    <source>
        <dbReference type="ARBA" id="ARBA00015972"/>
    </source>
</evidence>
<dbReference type="GO" id="GO:0006351">
    <property type="term" value="P:DNA-templated transcription"/>
    <property type="evidence" value="ECO:0007669"/>
    <property type="project" value="UniProtKB-UniRule"/>
</dbReference>
<accession>A0A7V2EET5</accession>
<dbReference type="Pfam" id="PF03118">
    <property type="entry name" value="RNA_pol_A_CTD"/>
    <property type="match status" value="1"/>
</dbReference>
<evidence type="ECO:0000256" key="11">
    <source>
        <dbReference type="HAMAP-Rule" id="MF_00059"/>
    </source>
</evidence>
<evidence type="ECO:0000256" key="1">
    <source>
        <dbReference type="ARBA" id="ARBA00007123"/>
    </source>
</evidence>
<dbReference type="Gene3D" id="3.30.1360.10">
    <property type="entry name" value="RNA polymerase, RBP11-like subunit"/>
    <property type="match status" value="1"/>
</dbReference>
<comment type="caution">
    <text evidence="13">The sequence shown here is derived from an EMBL/GenBank/DDBJ whole genome shotgun (WGS) entry which is preliminary data.</text>
</comment>
<reference evidence="13" key="1">
    <citation type="journal article" date="2020" name="mSystems">
        <title>Genome- and Community-Level Interaction Insights into Carbon Utilization and Element Cycling Functions of Hydrothermarchaeota in Hydrothermal Sediment.</title>
        <authorList>
            <person name="Zhou Z."/>
            <person name="Liu Y."/>
            <person name="Xu W."/>
            <person name="Pan J."/>
            <person name="Luo Z.H."/>
            <person name="Li M."/>
        </authorList>
    </citation>
    <scope>NUCLEOTIDE SEQUENCE [LARGE SCALE GENOMIC DNA]</scope>
    <source>
        <strain evidence="13">SpSt-186</strain>
    </source>
</reference>
<dbReference type="GO" id="GO:0003899">
    <property type="term" value="F:DNA-directed RNA polymerase activity"/>
    <property type="evidence" value="ECO:0007669"/>
    <property type="project" value="UniProtKB-UniRule"/>
</dbReference>
<dbReference type="GO" id="GO:0000428">
    <property type="term" value="C:DNA-directed RNA polymerase complex"/>
    <property type="evidence" value="ECO:0007669"/>
    <property type="project" value="UniProtKB-KW"/>
</dbReference>
<feature type="domain" description="DNA-directed RNA polymerase RpoA/D/Rpb3-type" evidence="12">
    <location>
        <begin position="23"/>
        <end position="230"/>
    </location>
</feature>
<evidence type="ECO:0000256" key="10">
    <source>
        <dbReference type="ARBA" id="ARBA00048552"/>
    </source>
</evidence>
<dbReference type="SMART" id="SM00662">
    <property type="entry name" value="RPOLD"/>
    <property type="match status" value="1"/>
</dbReference>
<feature type="region of interest" description="Alpha N-terminal domain (alpha-NTD)" evidence="11">
    <location>
        <begin position="1"/>
        <end position="232"/>
    </location>
</feature>
<dbReference type="AlphaFoldDB" id="A0A7V2EET5"/>
<proteinExistence type="inferred from homology"/>
<evidence type="ECO:0000256" key="4">
    <source>
        <dbReference type="ARBA" id="ARBA00022478"/>
    </source>
</evidence>
<dbReference type="SUPFAM" id="SSF55257">
    <property type="entry name" value="RBP11-like subunits of RNA polymerase"/>
    <property type="match status" value="1"/>
</dbReference>
<dbReference type="SUPFAM" id="SSF56553">
    <property type="entry name" value="Insert subdomain of RNA polymerase alpha subunit"/>
    <property type="match status" value="1"/>
</dbReference>
<keyword evidence="6 11" id="KW-0548">Nucleotidyltransferase</keyword>
<protein>
    <recommendedName>
        <fullName evidence="3 11">DNA-directed RNA polymerase subunit alpha</fullName>
        <shortName evidence="11">RNAP subunit alpha</shortName>
        <ecNumber evidence="2 11">2.7.7.6</ecNumber>
    </recommendedName>
    <alternativeName>
        <fullName evidence="9 11">RNA polymerase subunit alpha</fullName>
    </alternativeName>
    <alternativeName>
        <fullName evidence="8 11">Transcriptase subunit alpha</fullName>
    </alternativeName>
</protein>
<dbReference type="InterPro" id="IPR036603">
    <property type="entry name" value="RBP11-like"/>
</dbReference>
<dbReference type="NCBIfam" id="NF003513">
    <property type="entry name" value="PRK05182.1-2"/>
    <property type="match status" value="1"/>
</dbReference>
<dbReference type="GO" id="GO:0046983">
    <property type="term" value="F:protein dimerization activity"/>
    <property type="evidence" value="ECO:0007669"/>
    <property type="project" value="InterPro"/>
</dbReference>
<dbReference type="NCBIfam" id="NF003519">
    <property type="entry name" value="PRK05182.2-5"/>
    <property type="match status" value="1"/>
</dbReference>
<name>A0A7V2EET5_9BACT</name>